<keyword evidence="6" id="KW-1185">Reference proteome</keyword>
<reference evidence="5" key="1">
    <citation type="journal article" date="2014" name="Int. J. Syst. Evol. Microbiol.">
        <title>Complete genome sequence of Corynebacterium casei LMG S-19264T (=DSM 44701T), isolated from a smear-ripened cheese.</title>
        <authorList>
            <consortium name="US DOE Joint Genome Institute (JGI-PGF)"/>
            <person name="Walter F."/>
            <person name="Albersmeier A."/>
            <person name="Kalinowski J."/>
            <person name="Ruckert C."/>
        </authorList>
    </citation>
    <scope>NUCLEOTIDE SEQUENCE</scope>
    <source>
        <strain evidence="5">CGMCC 4.7110</strain>
    </source>
</reference>
<sequence length="248" mass="26702">MTVSGSSGPRSSTESVDLAAQVGRVAAPLRQQVLDVLRQAILSFHYAPGQRLIERELIEEIGVSRTTIREALRELAAEGLVRTIPQKGAVVVVPSPQEALELYELRAALEALAVRRFTEVASAEQVAELRAAFEQLAEAVSGDGDTLRILKAKDHFYDVLLRGCGNRSVHSTLGGVQARLSLLRATSLAQPGRSARSVQELRTMVEAIESHNAETAVRACNHHVEQAKRAGLEGLSAPSGLPFSNVSR</sequence>
<dbReference type="GO" id="GO:0003700">
    <property type="term" value="F:DNA-binding transcription factor activity"/>
    <property type="evidence" value="ECO:0007669"/>
    <property type="project" value="InterPro"/>
</dbReference>
<dbReference type="SUPFAM" id="SSF48008">
    <property type="entry name" value="GntR ligand-binding domain-like"/>
    <property type="match status" value="1"/>
</dbReference>
<dbReference type="Gene3D" id="1.10.10.10">
    <property type="entry name" value="Winged helix-like DNA-binding domain superfamily/Winged helix DNA-binding domain"/>
    <property type="match status" value="1"/>
</dbReference>
<dbReference type="SUPFAM" id="SSF46785">
    <property type="entry name" value="Winged helix' DNA-binding domain"/>
    <property type="match status" value="1"/>
</dbReference>
<dbReference type="Pfam" id="PF07729">
    <property type="entry name" value="FCD"/>
    <property type="match status" value="1"/>
</dbReference>
<dbReference type="Pfam" id="PF00392">
    <property type="entry name" value="GntR"/>
    <property type="match status" value="1"/>
</dbReference>
<comment type="caution">
    <text evidence="5">The sequence shown here is derived from an EMBL/GenBank/DDBJ whole genome shotgun (WGS) entry which is preliminary data.</text>
</comment>
<evidence type="ECO:0000256" key="1">
    <source>
        <dbReference type="ARBA" id="ARBA00023015"/>
    </source>
</evidence>
<evidence type="ECO:0000256" key="2">
    <source>
        <dbReference type="ARBA" id="ARBA00023125"/>
    </source>
</evidence>
<evidence type="ECO:0000256" key="3">
    <source>
        <dbReference type="ARBA" id="ARBA00023163"/>
    </source>
</evidence>
<reference evidence="5" key="2">
    <citation type="submission" date="2020-09" db="EMBL/GenBank/DDBJ databases">
        <authorList>
            <person name="Sun Q."/>
            <person name="Zhou Y."/>
        </authorList>
    </citation>
    <scope>NUCLEOTIDE SEQUENCE</scope>
    <source>
        <strain evidence="5">CGMCC 4.7110</strain>
    </source>
</reference>
<keyword evidence="1" id="KW-0805">Transcription regulation</keyword>
<dbReference type="InterPro" id="IPR011711">
    <property type="entry name" value="GntR_C"/>
</dbReference>
<dbReference type="SMART" id="SM00345">
    <property type="entry name" value="HTH_GNTR"/>
    <property type="match status" value="1"/>
</dbReference>
<dbReference type="InterPro" id="IPR036390">
    <property type="entry name" value="WH_DNA-bd_sf"/>
</dbReference>
<evidence type="ECO:0000313" key="5">
    <source>
        <dbReference type="EMBL" id="GGN33778.1"/>
    </source>
</evidence>
<keyword evidence="2" id="KW-0238">DNA-binding</keyword>
<evidence type="ECO:0000313" key="6">
    <source>
        <dbReference type="Proteomes" id="UP000653411"/>
    </source>
</evidence>
<dbReference type="GO" id="GO:0003677">
    <property type="term" value="F:DNA binding"/>
    <property type="evidence" value="ECO:0007669"/>
    <property type="project" value="UniProtKB-KW"/>
</dbReference>
<dbReference type="EMBL" id="BMML01000022">
    <property type="protein sequence ID" value="GGN33778.1"/>
    <property type="molecule type" value="Genomic_DNA"/>
</dbReference>
<dbReference type="Proteomes" id="UP000653411">
    <property type="component" value="Unassembled WGS sequence"/>
</dbReference>
<dbReference type="AlphaFoldDB" id="A0A917XKL2"/>
<proteinExistence type="predicted"/>
<organism evidence="5 6">
    <name type="scientific">Streptomyces fuscichromogenes</name>
    <dbReference type="NCBI Taxonomy" id="1324013"/>
    <lineage>
        <taxon>Bacteria</taxon>
        <taxon>Bacillati</taxon>
        <taxon>Actinomycetota</taxon>
        <taxon>Actinomycetes</taxon>
        <taxon>Kitasatosporales</taxon>
        <taxon>Streptomycetaceae</taxon>
        <taxon>Streptomyces</taxon>
    </lineage>
</organism>
<dbReference type="RefSeq" id="WP_229713575.1">
    <property type="nucleotide sequence ID" value="NZ_BMML01000022.1"/>
</dbReference>
<accession>A0A917XKL2</accession>
<dbReference type="PRINTS" id="PR00035">
    <property type="entry name" value="HTHGNTR"/>
</dbReference>
<dbReference type="PANTHER" id="PTHR43537">
    <property type="entry name" value="TRANSCRIPTIONAL REGULATOR, GNTR FAMILY"/>
    <property type="match status" value="1"/>
</dbReference>
<name>A0A917XKL2_9ACTN</name>
<protein>
    <submittedName>
        <fullName evidence="5">GntR family transcriptional regulator</fullName>
    </submittedName>
</protein>
<dbReference type="Gene3D" id="1.20.120.530">
    <property type="entry name" value="GntR ligand-binding domain-like"/>
    <property type="match status" value="1"/>
</dbReference>
<keyword evidence="3" id="KW-0804">Transcription</keyword>
<dbReference type="SMART" id="SM00895">
    <property type="entry name" value="FCD"/>
    <property type="match status" value="1"/>
</dbReference>
<evidence type="ECO:0000259" key="4">
    <source>
        <dbReference type="PROSITE" id="PS50949"/>
    </source>
</evidence>
<dbReference type="InterPro" id="IPR000524">
    <property type="entry name" value="Tscrpt_reg_HTH_GntR"/>
</dbReference>
<dbReference type="PANTHER" id="PTHR43537:SF24">
    <property type="entry name" value="GLUCONATE OPERON TRANSCRIPTIONAL REPRESSOR"/>
    <property type="match status" value="1"/>
</dbReference>
<dbReference type="PROSITE" id="PS50949">
    <property type="entry name" value="HTH_GNTR"/>
    <property type="match status" value="1"/>
</dbReference>
<dbReference type="InterPro" id="IPR036388">
    <property type="entry name" value="WH-like_DNA-bd_sf"/>
</dbReference>
<gene>
    <name evidence="5" type="ORF">GCM10011578_073880</name>
</gene>
<feature type="domain" description="HTH gntR-type" evidence="4">
    <location>
        <begin position="27"/>
        <end position="94"/>
    </location>
</feature>
<dbReference type="InterPro" id="IPR008920">
    <property type="entry name" value="TF_FadR/GntR_C"/>
</dbReference>
<dbReference type="CDD" id="cd07377">
    <property type="entry name" value="WHTH_GntR"/>
    <property type="match status" value="1"/>
</dbReference>